<dbReference type="RefSeq" id="WP_378218011.1">
    <property type="nucleotide sequence ID" value="NZ_JBHRTK010000001.1"/>
</dbReference>
<dbReference type="PANTHER" id="PTHR35007:SF1">
    <property type="entry name" value="PILUS ASSEMBLY PROTEIN"/>
    <property type="match status" value="1"/>
</dbReference>
<evidence type="ECO:0000256" key="3">
    <source>
        <dbReference type="ARBA" id="ARBA00022692"/>
    </source>
</evidence>
<evidence type="ECO:0000256" key="2">
    <source>
        <dbReference type="ARBA" id="ARBA00022475"/>
    </source>
</evidence>
<reference evidence="9" key="1">
    <citation type="journal article" date="2019" name="Int. J. Syst. Evol. Microbiol.">
        <title>The Global Catalogue of Microorganisms (GCM) 10K type strain sequencing project: providing services to taxonomists for standard genome sequencing and annotation.</title>
        <authorList>
            <consortium name="The Broad Institute Genomics Platform"/>
            <consortium name="The Broad Institute Genome Sequencing Center for Infectious Disease"/>
            <person name="Wu L."/>
            <person name="Ma J."/>
        </authorList>
    </citation>
    <scope>NUCLEOTIDE SEQUENCE [LARGE SCALE GENOMIC DNA]</scope>
    <source>
        <strain evidence="9">KCTC 52165</strain>
    </source>
</reference>
<dbReference type="EMBL" id="JBHRTK010000001">
    <property type="protein sequence ID" value="MFC3205014.1"/>
    <property type="molecule type" value="Genomic_DNA"/>
</dbReference>
<keyword evidence="4 6" id="KW-1133">Transmembrane helix</keyword>
<comment type="subcellular location">
    <subcellularLocation>
        <location evidence="1">Cell membrane</location>
        <topology evidence="1">Multi-pass membrane protein</topology>
    </subcellularLocation>
</comment>
<protein>
    <submittedName>
        <fullName evidence="8">Type II secretion system F family protein</fullName>
    </submittedName>
</protein>
<evidence type="ECO:0000259" key="7">
    <source>
        <dbReference type="Pfam" id="PF00482"/>
    </source>
</evidence>
<evidence type="ECO:0000256" key="4">
    <source>
        <dbReference type="ARBA" id="ARBA00022989"/>
    </source>
</evidence>
<organism evidence="8 9">
    <name type="scientific">Aquamicrobium soli</name>
    <dbReference type="NCBI Taxonomy" id="1811518"/>
    <lineage>
        <taxon>Bacteria</taxon>
        <taxon>Pseudomonadati</taxon>
        <taxon>Pseudomonadota</taxon>
        <taxon>Alphaproteobacteria</taxon>
        <taxon>Hyphomicrobiales</taxon>
        <taxon>Phyllobacteriaceae</taxon>
        <taxon>Aquamicrobium</taxon>
    </lineage>
</organism>
<feature type="transmembrane region" description="Helical" evidence="6">
    <location>
        <begin position="288"/>
        <end position="308"/>
    </location>
</feature>
<dbReference type="InterPro" id="IPR018076">
    <property type="entry name" value="T2SS_GspF_dom"/>
</dbReference>
<feature type="transmembrane region" description="Helical" evidence="6">
    <location>
        <begin position="257"/>
        <end position="276"/>
    </location>
</feature>
<evidence type="ECO:0000256" key="5">
    <source>
        <dbReference type="ARBA" id="ARBA00023136"/>
    </source>
</evidence>
<evidence type="ECO:0000313" key="8">
    <source>
        <dbReference type="EMBL" id="MFC3205014.1"/>
    </source>
</evidence>
<keyword evidence="9" id="KW-1185">Reference proteome</keyword>
<dbReference type="PANTHER" id="PTHR35007">
    <property type="entry name" value="INTEGRAL MEMBRANE PROTEIN-RELATED"/>
    <property type="match status" value="1"/>
</dbReference>
<keyword evidence="2" id="KW-1003">Cell membrane</keyword>
<dbReference type="Gene3D" id="1.20.81.30">
    <property type="entry name" value="Type II secretion system (T2SS), domain F"/>
    <property type="match status" value="1"/>
</dbReference>
<evidence type="ECO:0000256" key="1">
    <source>
        <dbReference type="ARBA" id="ARBA00004651"/>
    </source>
</evidence>
<feature type="domain" description="Type II secretion system protein GspF" evidence="7">
    <location>
        <begin position="149"/>
        <end position="273"/>
    </location>
</feature>
<dbReference type="Proteomes" id="UP001595583">
    <property type="component" value="Unassembled WGS sequence"/>
</dbReference>
<gene>
    <name evidence="8" type="ORF">ACFOHJ_02215</name>
</gene>
<accession>A0ABV7K439</accession>
<feature type="transmembrane region" description="Helical" evidence="6">
    <location>
        <begin position="89"/>
        <end position="105"/>
    </location>
</feature>
<comment type="caution">
    <text evidence="8">The sequence shown here is derived from an EMBL/GenBank/DDBJ whole genome shotgun (WGS) entry which is preliminary data.</text>
</comment>
<feature type="transmembrane region" description="Helical" evidence="6">
    <location>
        <begin position="6"/>
        <end position="25"/>
    </location>
</feature>
<sequence>MQTLFIYFAVFVAVLIAVDALLRFLRTSMEKQKSINYRMSLLKGDSDRTVVYRQMLKERGLDYGLKHSATNTIKRYVSQSGLRLELGRAAFYSTAVCVVLFMLAMPLGPGLAISAVGAVSGTALAWVALVARRRQQRIRRFITQLPEALDVIVRSLAAGHPLPVSIALVAREMPDPIGSEFGMMSDELTYGTDIDTATRNMATRVGAEEINLLAISLTVQRGAGGNLAEILANLADMVRRRTMLKAKIKAISAEGRMTSWFMLLFPFGLYGMLKLLKPDYFEPLWQSGYGNMFLMSAAALMLIGMAILRKLVNFDY</sequence>
<keyword evidence="5 6" id="KW-0472">Membrane</keyword>
<feature type="transmembrane region" description="Helical" evidence="6">
    <location>
        <begin position="111"/>
        <end position="131"/>
    </location>
</feature>
<dbReference type="InterPro" id="IPR042094">
    <property type="entry name" value="T2SS_GspF_sf"/>
</dbReference>
<evidence type="ECO:0000256" key="6">
    <source>
        <dbReference type="SAM" id="Phobius"/>
    </source>
</evidence>
<name>A0ABV7K439_9HYPH</name>
<evidence type="ECO:0000313" key="9">
    <source>
        <dbReference type="Proteomes" id="UP001595583"/>
    </source>
</evidence>
<dbReference type="Pfam" id="PF00482">
    <property type="entry name" value="T2SSF"/>
    <property type="match status" value="1"/>
</dbReference>
<proteinExistence type="predicted"/>
<keyword evidence="3 6" id="KW-0812">Transmembrane</keyword>